<dbReference type="AlphaFoldDB" id="A0A8X6LFH7"/>
<dbReference type="EMBL" id="BMAO01036220">
    <property type="protein sequence ID" value="GFR08906.1"/>
    <property type="molecule type" value="Genomic_DNA"/>
</dbReference>
<gene>
    <name evidence="1" type="ORF">TNCT_458191</name>
</gene>
<sequence>MRLRDVLAKNRAGESEGVRPKREAKLANFPLLCYVTHVLPKRCSTHPEAVTSVLDHWGLHSMGSLGFVSRFLRSPNIGHKKEMTHSRAQDEKLLCLCYKIIECVLEFICEMYSF</sequence>
<evidence type="ECO:0000313" key="1">
    <source>
        <dbReference type="EMBL" id="GFR08906.1"/>
    </source>
</evidence>
<accession>A0A8X6LFH7</accession>
<dbReference type="Proteomes" id="UP000887116">
    <property type="component" value="Unassembled WGS sequence"/>
</dbReference>
<reference evidence="1" key="1">
    <citation type="submission" date="2020-07" db="EMBL/GenBank/DDBJ databases">
        <title>Multicomponent nature underlies the extraordinary mechanical properties of spider dragline silk.</title>
        <authorList>
            <person name="Kono N."/>
            <person name="Nakamura H."/>
            <person name="Mori M."/>
            <person name="Yoshida Y."/>
            <person name="Ohtoshi R."/>
            <person name="Malay A.D."/>
            <person name="Moran D.A.P."/>
            <person name="Tomita M."/>
            <person name="Numata K."/>
            <person name="Arakawa K."/>
        </authorList>
    </citation>
    <scope>NUCLEOTIDE SEQUENCE</scope>
</reference>
<protein>
    <submittedName>
        <fullName evidence="1">Uncharacterized protein</fullName>
    </submittedName>
</protein>
<organism evidence="1 2">
    <name type="scientific">Trichonephila clavata</name>
    <name type="common">Joro spider</name>
    <name type="synonym">Nephila clavata</name>
    <dbReference type="NCBI Taxonomy" id="2740835"/>
    <lineage>
        <taxon>Eukaryota</taxon>
        <taxon>Metazoa</taxon>
        <taxon>Ecdysozoa</taxon>
        <taxon>Arthropoda</taxon>
        <taxon>Chelicerata</taxon>
        <taxon>Arachnida</taxon>
        <taxon>Araneae</taxon>
        <taxon>Araneomorphae</taxon>
        <taxon>Entelegynae</taxon>
        <taxon>Araneoidea</taxon>
        <taxon>Nephilidae</taxon>
        <taxon>Trichonephila</taxon>
    </lineage>
</organism>
<comment type="caution">
    <text evidence="1">The sequence shown here is derived from an EMBL/GenBank/DDBJ whole genome shotgun (WGS) entry which is preliminary data.</text>
</comment>
<evidence type="ECO:0000313" key="2">
    <source>
        <dbReference type="Proteomes" id="UP000887116"/>
    </source>
</evidence>
<keyword evidence="2" id="KW-1185">Reference proteome</keyword>
<proteinExistence type="predicted"/>
<name>A0A8X6LFH7_TRICU</name>